<name>X1BCW1_9ZZZZ</name>
<comment type="caution">
    <text evidence="1">The sequence shown here is derived from an EMBL/GenBank/DDBJ whole genome shotgun (WGS) entry which is preliminary data.</text>
</comment>
<sequence length="104" mass="12267">MKKLSPNYTLRAPPCHKYSIFQPGGFSKLYHHCEETRMKRSYHWVYSAFKAEEVNKKLLNNKIQEEILPVETCIEDGILIIKIRVEDKLKVLNIDLKEYLSIAE</sequence>
<organism evidence="1">
    <name type="scientific">marine sediment metagenome</name>
    <dbReference type="NCBI Taxonomy" id="412755"/>
    <lineage>
        <taxon>unclassified sequences</taxon>
        <taxon>metagenomes</taxon>
        <taxon>ecological metagenomes</taxon>
    </lineage>
</organism>
<dbReference type="AlphaFoldDB" id="X1BCW1"/>
<dbReference type="EMBL" id="BART01020910">
    <property type="protein sequence ID" value="GAG93804.1"/>
    <property type="molecule type" value="Genomic_DNA"/>
</dbReference>
<protein>
    <submittedName>
        <fullName evidence="1">Uncharacterized protein</fullName>
    </submittedName>
</protein>
<evidence type="ECO:0000313" key="1">
    <source>
        <dbReference type="EMBL" id="GAG93804.1"/>
    </source>
</evidence>
<proteinExistence type="predicted"/>
<gene>
    <name evidence="1" type="ORF">S01H4_38732</name>
</gene>
<reference evidence="1" key="1">
    <citation type="journal article" date="2014" name="Front. Microbiol.">
        <title>High frequency of phylogenetically diverse reductive dehalogenase-homologous genes in deep subseafloor sedimentary metagenomes.</title>
        <authorList>
            <person name="Kawai M."/>
            <person name="Futagami T."/>
            <person name="Toyoda A."/>
            <person name="Takaki Y."/>
            <person name="Nishi S."/>
            <person name="Hori S."/>
            <person name="Arai W."/>
            <person name="Tsubouchi T."/>
            <person name="Morono Y."/>
            <person name="Uchiyama I."/>
            <person name="Ito T."/>
            <person name="Fujiyama A."/>
            <person name="Inagaki F."/>
            <person name="Takami H."/>
        </authorList>
    </citation>
    <scope>NUCLEOTIDE SEQUENCE</scope>
    <source>
        <strain evidence="1">Expedition CK06-06</strain>
    </source>
</reference>
<accession>X1BCW1</accession>